<feature type="region of interest" description="Disordered" evidence="2">
    <location>
        <begin position="36"/>
        <end position="69"/>
    </location>
</feature>
<organism evidence="3 4">
    <name type="scientific">Bradyrhizobium archetypum</name>
    <dbReference type="NCBI Taxonomy" id="2721160"/>
    <lineage>
        <taxon>Bacteria</taxon>
        <taxon>Pseudomonadati</taxon>
        <taxon>Pseudomonadota</taxon>
        <taxon>Alphaproteobacteria</taxon>
        <taxon>Hyphomicrobiales</taxon>
        <taxon>Nitrobacteraceae</taxon>
        <taxon>Bradyrhizobium</taxon>
    </lineage>
</organism>
<evidence type="ECO:0000313" key="4">
    <source>
        <dbReference type="Proteomes" id="UP000528734"/>
    </source>
</evidence>
<evidence type="ECO:0000313" key="3">
    <source>
        <dbReference type="EMBL" id="NOJ49589.1"/>
    </source>
</evidence>
<protein>
    <submittedName>
        <fullName evidence="3">DUF1674 domain-containing protein</fullName>
    </submittedName>
</protein>
<dbReference type="RefSeq" id="WP_171712665.1">
    <property type="nucleotide sequence ID" value="NZ_JAAVLW010000008.1"/>
</dbReference>
<evidence type="ECO:0000256" key="2">
    <source>
        <dbReference type="SAM" id="MobiDB-lite"/>
    </source>
</evidence>
<name>A0A7Y4M4J9_9BRAD</name>
<dbReference type="AlphaFoldDB" id="A0A7Y4M4J9"/>
<proteinExistence type="inferred from homology"/>
<gene>
    <name evidence="3" type="ORF">HCN50_25645</name>
</gene>
<comment type="caution">
    <text evidence="3">The sequence shown here is derived from an EMBL/GenBank/DDBJ whole genome shotgun (WGS) entry which is preliminary data.</text>
</comment>
<comment type="similarity">
    <text evidence="1">Belongs to the SDHAF4 family.</text>
</comment>
<dbReference type="PANTHER" id="PTHR28524:SF3">
    <property type="entry name" value="SUCCINATE DEHYDROGENASE ASSEMBLY FACTOR 4, MITOCHONDRIAL"/>
    <property type="match status" value="1"/>
</dbReference>
<dbReference type="Proteomes" id="UP000528734">
    <property type="component" value="Unassembled WGS sequence"/>
</dbReference>
<accession>A0A7Y4M4J9</accession>
<dbReference type="PANTHER" id="PTHR28524">
    <property type="entry name" value="SUCCINATE DEHYDROGENASE ASSEMBLY FACTOR 4, MITOCHONDRIAL"/>
    <property type="match status" value="1"/>
</dbReference>
<keyword evidence="4" id="KW-1185">Reference proteome</keyword>
<sequence length="69" mass="7551">MTDYSSSPALVAERKKLTPAAERALAEAEARRKAAAANVTTLQREFQGPKGPEPTRYGDWERNGIASDF</sequence>
<reference evidence="3 4" key="1">
    <citation type="submission" date="2020-03" db="EMBL/GenBank/DDBJ databases">
        <title>Bradyrhizobium diversity isolated from nodules of Muelleranthus trifoliolatus.</title>
        <authorList>
            <person name="Klepa M."/>
            <person name="Helene L."/>
            <person name="Hungria M."/>
        </authorList>
    </citation>
    <scope>NUCLEOTIDE SEQUENCE [LARGE SCALE GENOMIC DNA]</scope>
    <source>
        <strain evidence="3 4">WSM 1744</strain>
    </source>
</reference>
<dbReference type="EMBL" id="JAAVLW010000008">
    <property type="protein sequence ID" value="NOJ49589.1"/>
    <property type="molecule type" value="Genomic_DNA"/>
</dbReference>
<dbReference type="Pfam" id="PF07896">
    <property type="entry name" value="DUF1674"/>
    <property type="match status" value="1"/>
</dbReference>
<dbReference type="InterPro" id="IPR012875">
    <property type="entry name" value="SDHF4"/>
</dbReference>
<evidence type="ECO:0000256" key="1">
    <source>
        <dbReference type="ARBA" id="ARBA00005701"/>
    </source>
</evidence>